<dbReference type="Gene3D" id="3.10.50.10">
    <property type="match status" value="1"/>
</dbReference>
<dbReference type="SMART" id="SM00636">
    <property type="entry name" value="Glyco_18"/>
    <property type="match status" value="1"/>
</dbReference>
<keyword evidence="1" id="KW-1015">Disulfide bond</keyword>
<dbReference type="AlphaFoldDB" id="A0A1B6CX04"/>
<dbReference type="SUPFAM" id="SSF54556">
    <property type="entry name" value="Chitinase insertion domain"/>
    <property type="match status" value="1"/>
</dbReference>
<dbReference type="PROSITE" id="PS51910">
    <property type="entry name" value="GH18_2"/>
    <property type="match status" value="1"/>
</dbReference>
<dbReference type="InterPro" id="IPR029070">
    <property type="entry name" value="Chitinase_insertion_sf"/>
</dbReference>
<sequence>MYYALLLFILFFTPGYSSSVGRKDSGPPHDKVIVCYYGSWASFRLNKGEFTVDKIDPELCTHIIYSFAGLNVTASTIRSLDNFLDLEEDYGKGSYKKLTSMVKKYPHLKVSIAIGGWNEGSQNYSQLAADPAKRKIFVESVIEFLQTHNFQGFDLDWEYPTKRGGLPEDKENFVLLVKELYESLNPKGYLLTAAFGAGRDTMESAYELKELNKYLDFVHLMCYDYHGKWDKKIGANAPLKTYDRNDYFTISYSLEFMLAKGIDKNKLVLGLALYGRTFVLKEEKLGRVTLGDPTEEGAFSGPYTREDGFMGYNEICMELKNNSEWEHTWDEETLTPFVKNKIQVISYDNVHSLKEKIKFAMDRDIAGVMVWSIDTDDFRGDCSINEADKEHFPLLRSISYSIVESLQEIEIEKEKAIADAKTEMPNYDNPNSSSYISSSIVIVLAAYVINSYLLY</sequence>
<feature type="chain" id="PRO_5008580859" description="GH18 domain-containing protein" evidence="3">
    <location>
        <begin position="18"/>
        <end position="455"/>
    </location>
</feature>
<reference evidence="5" key="1">
    <citation type="submission" date="2015-12" db="EMBL/GenBank/DDBJ databases">
        <title>De novo transcriptome assembly of four potential Pierce s Disease insect vectors from Arizona vineyards.</title>
        <authorList>
            <person name="Tassone E.E."/>
        </authorList>
    </citation>
    <scope>NUCLEOTIDE SEQUENCE</scope>
</reference>
<dbReference type="InterPro" id="IPR017853">
    <property type="entry name" value="GH"/>
</dbReference>
<feature type="signal peptide" evidence="3">
    <location>
        <begin position="1"/>
        <end position="17"/>
    </location>
</feature>
<dbReference type="GO" id="GO:0006032">
    <property type="term" value="P:chitin catabolic process"/>
    <property type="evidence" value="ECO:0007669"/>
    <property type="project" value="TreeGrafter"/>
</dbReference>
<keyword evidence="3" id="KW-0732">Signal</keyword>
<dbReference type="Pfam" id="PF00704">
    <property type="entry name" value="Glyco_hydro_18"/>
    <property type="match status" value="1"/>
</dbReference>
<name>A0A1B6CX04_9HEMI</name>
<evidence type="ECO:0000256" key="3">
    <source>
        <dbReference type="SAM" id="SignalP"/>
    </source>
</evidence>
<dbReference type="GO" id="GO:0005576">
    <property type="term" value="C:extracellular region"/>
    <property type="evidence" value="ECO:0007669"/>
    <property type="project" value="TreeGrafter"/>
</dbReference>
<dbReference type="Gene3D" id="3.20.20.80">
    <property type="entry name" value="Glycosidases"/>
    <property type="match status" value="1"/>
</dbReference>
<dbReference type="GO" id="GO:0004568">
    <property type="term" value="F:chitinase activity"/>
    <property type="evidence" value="ECO:0007669"/>
    <property type="project" value="TreeGrafter"/>
</dbReference>
<evidence type="ECO:0000313" key="5">
    <source>
        <dbReference type="EMBL" id="JAS17938.1"/>
    </source>
</evidence>
<feature type="transmembrane region" description="Helical" evidence="2">
    <location>
        <begin position="435"/>
        <end position="454"/>
    </location>
</feature>
<dbReference type="GO" id="GO:0005975">
    <property type="term" value="P:carbohydrate metabolic process"/>
    <property type="evidence" value="ECO:0007669"/>
    <property type="project" value="InterPro"/>
</dbReference>
<accession>A0A1B6CX04</accession>
<dbReference type="InterPro" id="IPR001223">
    <property type="entry name" value="Glyco_hydro18_cat"/>
</dbReference>
<keyword evidence="2" id="KW-1133">Transmembrane helix</keyword>
<proteinExistence type="predicted"/>
<dbReference type="InterPro" id="IPR011583">
    <property type="entry name" value="Chitinase_II/V-like_cat"/>
</dbReference>
<dbReference type="FunFam" id="3.10.50.10:FF:000001">
    <property type="entry name" value="Chitinase 3-like 1"/>
    <property type="match status" value="1"/>
</dbReference>
<dbReference type="InterPro" id="IPR050314">
    <property type="entry name" value="Glycosyl_Hydrlase_18"/>
</dbReference>
<keyword evidence="2" id="KW-0472">Membrane</keyword>
<dbReference type="GO" id="GO:0008061">
    <property type="term" value="F:chitin binding"/>
    <property type="evidence" value="ECO:0007669"/>
    <property type="project" value="InterPro"/>
</dbReference>
<feature type="domain" description="GH18" evidence="4">
    <location>
        <begin position="31"/>
        <end position="405"/>
    </location>
</feature>
<dbReference type="PANTHER" id="PTHR11177">
    <property type="entry name" value="CHITINASE"/>
    <property type="match status" value="1"/>
</dbReference>
<dbReference type="EMBL" id="GEDC01019360">
    <property type="protein sequence ID" value="JAS17938.1"/>
    <property type="molecule type" value="Transcribed_RNA"/>
</dbReference>
<dbReference type="SUPFAM" id="SSF51445">
    <property type="entry name" value="(Trans)glycosidases"/>
    <property type="match status" value="1"/>
</dbReference>
<evidence type="ECO:0000256" key="2">
    <source>
        <dbReference type="SAM" id="Phobius"/>
    </source>
</evidence>
<organism evidence="5">
    <name type="scientific">Clastoptera arizonana</name>
    <name type="common">Arizona spittle bug</name>
    <dbReference type="NCBI Taxonomy" id="38151"/>
    <lineage>
        <taxon>Eukaryota</taxon>
        <taxon>Metazoa</taxon>
        <taxon>Ecdysozoa</taxon>
        <taxon>Arthropoda</taxon>
        <taxon>Hexapoda</taxon>
        <taxon>Insecta</taxon>
        <taxon>Pterygota</taxon>
        <taxon>Neoptera</taxon>
        <taxon>Paraneoptera</taxon>
        <taxon>Hemiptera</taxon>
        <taxon>Auchenorrhyncha</taxon>
        <taxon>Cercopoidea</taxon>
        <taxon>Clastopteridae</taxon>
        <taxon>Clastoptera</taxon>
    </lineage>
</organism>
<gene>
    <name evidence="5" type="ORF">g.44819</name>
</gene>
<evidence type="ECO:0000259" key="4">
    <source>
        <dbReference type="PROSITE" id="PS51910"/>
    </source>
</evidence>
<evidence type="ECO:0000256" key="1">
    <source>
        <dbReference type="ARBA" id="ARBA00023157"/>
    </source>
</evidence>
<protein>
    <recommendedName>
        <fullName evidence="4">GH18 domain-containing protein</fullName>
    </recommendedName>
</protein>
<keyword evidence="2" id="KW-0812">Transmembrane</keyword>
<dbReference type="PANTHER" id="PTHR11177:SF403">
    <property type="entry name" value="CHITINASE 2-RELATED"/>
    <property type="match status" value="1"/>
</dbReference>